<accession>A0A085WGS7</accession>
<proteinExistence type="predicted"/>
<reference evidence="1 2" key="1">
    <citation type="submission" date="2014-04" db="EMBL/GenBank/DDBJ databases">
        <title>Genome assembly of Hyalangium minutum DSM 14724.</title>
        <authorList>
            <person name="Sharma G."/>
            <person name="Subramanian S."/>
        </authorList>
    </citation>
    <scope>NUCLEOTIDE SEQUENCE [LARGE SCALE GENOMIC DNA]</scope>
    <source>
        <strain evidence="1 2">DSM 14724</strain>
    </source>
</reference>
<organism evidence="1 2">
    <name type="scientific">Hyalangium minutum</name>
    <dbReference type="NCBI Taxonomy" id="394096"/>
    <lineage>
        <taxon>Bacteria</taxon>
        <taxon>Pseudomonadati</taxon>
        <taxon>Myxococcota</taxon>
        <taxon>Myxococcia</taxon>
        <taxon>Myxococcales</taxon>
        <taxon>Cystobacterineae</taxon>
        <taxon>Archangiaceae</taxon>
        <taxon>Hyalangium</taxon>
    </lineage>
</organism>
<keyword evidence="2" id="KW-1185">Reference proteome</keyword>
<dbReference type="Proteomes" id="UP000028725">
    <property type="component" value="Unassembled WGS sequence"/>
</dbReference>
<protein>
    <submittedName>
        <fullName evidence="1">Uncharacterized protein</fullName>
    </submittedName>
</protein>
<dbReference type="RefSeq" id="WP_044191985.1">
    <property type="nucleotide sequence ID" value="NZ_JMCB01000009.1"/>
</dbReference>
<gene>
    <name evidence="1" type="ORF">DB31_9104</name>
</gene>
<comment type="caution">
    <text evidence="1">The sequence shown here is derived from an EMBL/GenBank/DDBJ whole genome shotgun (WGS) entry which is preliminary data.</text>
</comment>
<dbReference type="AlphaFoldDB" id="A0A085WGS7"/>
<sequence>MAMTSRRGWLLAAAVPLLACGEPYPCEKNVEILEPMLLAGAREMRITCASGTQHSLSTGIRMSQTYGTSSLTQTTIDLFVNVENTAEAIGPLLYIDIPKELEDGTYSVEGPTPPIKITSVENLRGTITFQRTRNFPFVDQVDPPEGEVSNAVVVTLDLQGSYDFHNTCGKGTFALGPVTLNLRRTSEVGICRTDVKLGGGH</sequence>
<dbReference type="EMBL" id="JMCB01000009">
    <property type="protein sequence ID" value="KFE66890.1"/>
    <property type="molecule type" value="Genomic_DNA"/>
</dbReference>
<evidence type="ECO:0000313" key="2">
    <source>
        <dbReference type="Proteomes" id="UP000028725"/>
    </source>
</evidence>
<evidence type="ECO:0000313" key="1">
    <source>
        <dbReference type="EMBL" id="KFE66890.1"/>
    </source>
</evidence>
<name>A0A085WGS7_9BACT</name>